<dbReference type="FunFam" id="1.10.630.10:FF:000018">
    <property type="entry name" value="Cytochrome P450 monooxygenase"/>
    <property type="match status" value="1"/>
</dbReference>
<dbReference type="Proteomes" id="UP000185696">
    <property type="component" value="Unassembled WGS sequence"/>
</dbReference>
<keyword evidence="2 7" id="KW-0349">Heme</keyword>
<dbReference type="PANTHER" id="PTHR46696">
    <property type="entry name" value="P450, PUTATIVE (EUROFUNG)-RELATED"/>
    <property type="match status" value="1"/>
</dbReference>
<dbReference type="InterPro" id="IPR017972">
    <property type="entry name" value="Cyt_P450_CS"/>
</dbReference>
<keyword evidence="9" id="KW-1185">Reference proteome</keyword>
<evidence type="ECO:0000256" key="5">
    <source>
        <dbReference type="ARBA" id="ARBA00023004"/>
    </source>
</evidence>
<evidence type="ECO:0000256" key="7">
    <source>
        <dbReference type="RuleBase" id="RU000461"/>
    </source>
</evidence>
<dbReference type="PRINTS" id="PR00359">
    <property type="entry name" value="BP450"/>
</dbReference>
<dbReference type="InterPro" id="IPR001128">
    <property type="entry name" value="Cyt_P450"/>
</dbReference>
<gene>
    <name evidence="8" type="ORF">BLA60_36330</name>
</gene>
<evidence type="ECO:0000313" key="8">
    <source>
        <dbReference type="EMBL" id="OLF05411.1"/>
    </source>
</evidence>
<dbReference type="GO" id="GO:0004497">
    <property type="term" value="F:monooxygenase activity"/>
    <property type="evidence" value="ECO:0007669"/>
    <property type="project" value="UniProtKB-KW"/>
</dbReference>
<keyword evidence="4 7" id="KW-0560">Oxidoreductase</keyword>
<accession>A0A7Z0WEG0</accession>
<comment type="caution">
    <text evidence="8">The sequence shown here is derived from an EMBL/GenBank/DDBJ whole genome shotgun (WGS) entry which is preliminary data.</text>
</comment>
<evidence type="ECO:0000256" key="2">
    <source>
        <dbReference type="ARBA" id="ARBA00022617"/>
    </source>
</evidence>
<dbReference type="Gene3D" id="1.10.630.10">
    <property type="entry name" value="Cytochrome P450"/>
    <property type="match status" value="1"/>
</dbReference>
<dbReference type="CDD" id="cd11030">
    <property type="entry name" value="CYP105-like"/>
    <property type="match status" value="1"/>
</dbReference>
<dbReference type="AlphaFoldDB" id="A0A7Z0WEG0"/>
<keyword evidence="6 7" id="KW-0503">Monooxygenase</keyword>
<dbReference type="PRINTS" id="PR00385">
    <property type="entry name" value="P450"/>
</dbReference>
<protein>
    <submittedName>
        <fullName evidence="8">Cytochrome</fullName>
    </submittedName>
</protein>
<dbReference type="GO" id="GO:0005506">
    <property type="term" value="F:iron ion binding"/>
    <property type="evidence" value="ECO:0007669"/>
    <property type="project" value="InterPro"/>
</dbReference>
<proteinExistence type="inferred from homology"/>
<evidence type="ECO:0000256" key="1">
    <source>
        <dbReference type="ARBA" id="ARBA00010617"/>
    </source>
</evidence>
<dbReference type="PANTHER" id="PTHR46696:SF1">
    <property type="entry name" value="CYTOCHROME P450 YJIB-RELATED"/>
    <property type="match status" value="1"/>
</dbReference>
<keyword evidence="3 7" id="KW-0479">Metal-binding</keyword>
<dbReference type="OrthoDB" id="3664945at2"/>
<sequence length="393" mass="43380">MAIGSDLVAFPMRRPGEPFPPPSYEEYRNRQGMVFSMMPTGSKVWLATRYEDVRAVLTDKRISSNPAHEGFPSVGRTGGVPGQDQIPGWFVALDPPEHDRYRKSLIPEFTVRRVRELRPAIQEVVDGVLDDLAAKGGEADLVRDFAAPVPSLVIAALLGVPKVDRPIFEEHIRSLVTLSSTHEARETSTKFLLRYLNRLVKIKQHRPGDDLLSVMIAAGTLSVIEISGAAMLLLIAGQETTANNLALGAVTLLLNPEWAGDERVVEEVLRYYSVANLVALRVATQDLEIGGQEIRAGDGIVPLLASANFDESKFSCPHQFDPGRSSRHHVAFGYGVHQCLGQNLVRAELDIAYRSLFARLPDLRLAVPVEELPFRYDGMIFGLNGLPVRWTPC</sequence>
<comment type="similarity">
    <text evidence="1 7">Belongs to the cytochrome P450 family.</text>
</comment>
<evidence type="ECO:0000313" key="9">
    <source>
        <dbReference type="Proteomes" id="UP000185696"/>
    </source>
</evidence>
<dbReference type="GO" id="GO:0016705">
    <property type="term" value="F:oxidoreductase activity, acting on paired donors, with incorporation or reduction of molecular oxygen"/>
    <property type="evidence" value="ECO:0007669"/>
    <property type="project" value="InterPro"/>
</dbReference>
<dbReference type="EMBL" id="MSIF01000029">
    <property type="protein sequence ID" value="OLF05411.1"/>
    <property type="molecule type" value="Genomic_DNA"/>
</dbReference>
<dbReference type="PROSITE" id="PS00086">
    <property type="entry name" value="CYTOCHROME_P450"/>
    <property type="match status" value="1"/>
</dbReference>
<evidence type="ECO:0000256" key="6">
    <source>
        <dbReference type="ARBA" id="ARBA00023033"/>
    </source>
</evidence>
<evidence type="ECO:0000256" key="4">
    <source>
        <dbReference type="ARBA" id="ARBA00023002"/>
    </source>
</evidence>
<dbReference type="Pfam" id="PF00067">
    <property type="entry name" value="p450"/>
    <property type="match status" value="2"/>
</dbReference>
<dbReference type="InterPro" id="IPR002397">
    <property type="entry name" value="Cyt_P450_B"/>
</dbReference>
<keyword evidence="5 7" id="KW-0408">Iron</keyword>
<reference evidence="8 9" key="1">
    <citation type="submission" date="2016-12" db="EMBL/GenBank/DDBJ databases">
        <title>The draft genome sequence of Actinophytocola xinjiangensis.</title>
        <authorList>
            <person name="Wang W."/>
            <person name="Yuan L."/>
        </authorList>
    </citation>
    <scope>NUCLEOTIDE SEQUENCE [LARGE SCALE GENOMIC DNA]</scope>
    <source>
        <strain evidence="8 9">CGMCC 4.4663</strain>
    </source>
</reference>
<dbReference type="SUPFAM" id="SSF48264">
    <property type="entry name" value="Cytochrome P450"/>
    <property type="match status" value="1"/>
</dbReference>
<dbReference type="InterPro" id="IPR036396">
    <property type="entry name" value="Cyt_P450_sf"/>
</dbReference>
<evidence type="ECO:0000256" key="3">
    <source>
        <dbReference type="ARBA" id="ARBA00022723"/>
    </source>
</evidence>
<name>A0A7Z0WEG0_9PSEU</name>
<organism evidence="8 9">
    <name type="scientific">Actinophytocola xinjiangensis</name>
    <dbReference type="NCBI Taxonomy" id="485602"/>
    <lineage>
        <taxon>Bacteria</taxon>
        <taxon>Bacillati</taxon>
        <taxon>Actinomycetota</taxon>
        <taxon>Actinomycetes</taxon>
        <taxon>Pseudonocardiales</taxon>
        <taxon>Pseudonocardiaceae</taxon>
    </lineage>
</organism>
<dbReference type="GO" id="GO:0020037">
    <property type="term" value="F:heme binding"/>
    <property type="evidence" value="ECO:0007669"/>
    <property type="project" value="InterPro"/>
</dbReference>